<dbReference type="InterPro" id="IPR036396">
    <property type="entry name" value="Cyt_P450_sf"/>
</dbReference>
<reference evidence="11" key="1">
    <citation type="submission" date="2022-11" db="EMBL/GenBank/DDBJ databases">
        <authorList>
            <person name="Kikuchi T."/>
        </authorList>
    </citation>
    <scope>NUCLEOTIDE SEQUENCE</scope>
    <source>
        <strain evidence="11">PS1010</strain>
    </source>
</reference>
<dbReference type="GO" id="GO:0004497">
    <property type="term" value="F:monooxygenase activity"/>
    <property type="evidence" value="ECO:0007669"/>
    <property type="project" value="UniProtKB-KW"/>
</dbReference>
<keyword evidence="6 8" id="KW-0408">Iron</keyword>
<dbReference type="InterPro" id="IPR017972">
    <property type="entry name" value="Cyt_P450_CS"/>
</dbReference>
<dbReference type="PANTHER" id="PTHR24291:SF207">
    <property type="entry name" value="CYTOCHROME P450 4C3"/>
    <property type="match status" value="1"/>
</dbReference>
<dbReference type="CDD" id="cd20628">
    <property type="entry name" value="CYP4"/>
    <property type="match status" value="1"/>
</dbReference>
<keyword evidence="9" id="KW-0560">Oxidoreductase</keyword>
<dbReference type="Pfam" id="PF00067">
    <property type="entry name" value="p450"/>
    <property type="match status" value="1"/>
</dbReference>
<proteinExistence type="inferred from homology"/>
<dbReference type="AlphaFoldDB" id="A0A9P1IU05"/>
<evidence type="ECO:0000256" key="9">
    <source>
        <dbReference type="RuleBase" id="RU000461"/>
    </source>
</evidence>
<evidence type="ECO:0000256" key="4">
    <source>
        <dbReference type="ARBA" id="ARBA00022617"/>
    </source>
</evidence>
<organism evidence="11 12">
    <name type="scientific">Caenorhabditis angaria</name>
    <dbReference type="NCBI Taxonomy" id="860376"/>
    <lineage>
        <taxon>Eukaryota</taxon>
        <taxon>Metazoa</taxon>
        <taxon>Ecdysozoa</taxon>
        <taxon>Nematoda</taxon>
        <taxon>Chromadorea</taxon>
        <taxon>Rhabditida</taxon>
        <taxon>Rhabditina</taxon>
        <taxon>Rhabditomorpha</taxon>
        <taxon>Rhabditoidea</taxon>
        <taxon>Rhabditidae</taxon>
        <taxon>Peloderinae</taxon>
        <taxon>Caenorhabditis</taxon>
    </lineage>
</organism>
<dbReference type="InterPro" id="IPR002403">
    <property type="entry name" value="Cyt_P450_E_grp-IV"/>
</dbReference>
<comment type="similarity">
    <text evidence="3 9">Belongs to the cytochrome P450 family.</text>
</comment>
<name>A0A9P1IU05_9PELO</name>
<dbReference type="InterPro" id="IPR001128">
    <property type="entry name" value="Cyt_P450"/>
</dbReference>
<evidence type="ECO:0000313" key="11">
    <source>
        <dbReference type="EMBL" id="CAI5450736.1"/>
    </source>
</evidence>
<dbReference type="PRINTS" id="PR00465">
    <property type="entry name" value="EP450IV"/>
</dbReference>
<evidence type="ECO:0000256" key="7">
    <source>
        <dbReference type="ARBA" id="ARBA00023033"/>
    </source>
</evidence>
<sequence>MILPILLILTYLIYKIICSRDKLLELHKIRRICIEEFKKFQGPPYVPIFGSTWYFSRDAVGLERQRLGWQRDFAWSADSCGLMKVWFEVRAICKIEFEKIRGPPSVPVFGSTWYFKRDPVGLARQGQGWSLDYGCSADASGLAKFWMGPLPIAAILHGNIAKQIFDSSENITKSSQYNKVREWIGDGLLVSTNEKWRSRRKLLTHAFHFKVLQQYQKIFCVQGKVLTDVLQLRANGKVAFDILPYIKRCTLDIICETAMGVSIGSQRGSNDKYVSSVKRVSELIWKYETYPINWFKPFWYLSGRGYEFDKNVKISTDFTRNVIEKRKLELENRNKENQKDEENEKLAFLDLLLQAQKEQNLSDEDIREEVDTFMFEGHDTTSSGITFTIWFLGQNPEYQQKVQDELDEIFGEDFERAPTSEDLKRMVYLEQCIKETLRITPPVPFVSRRLTEDVYVPHPTKSPVRLPAGMSILINIIAIMKDPRHFERPHEFFPDHFDPIRTAQREAFAYVPFSAGPRNCIGQKFALLEEKILLSWIFRRFIVESQTKFPDEIPIAELVLKPLNGTSVILKNRQKL</sequence>
<evidence type="ECO:0000256" key="3">
    <source>
        <dbReference type="ARBA" id="ARBA00010617"/>
    </source>
</evidence>
<dbReference type="PROSITE" id="PS00086">
    <property type="entry name" value="CYTOCHROME_P450"/>
    <property type="match status" value="1"/>
</dbReference>
<evidence type="ECO:0000256" key="6">
    <source>
        <dbReference type="ARBA" id="ARBA00023004"/>
    </source>
</evidence>
<dbReference type="Proteomes" id="UP001152747">
    <property type="component" value="Unassembled WGS sequence"/>
</dbReference>
<feature type="binding site" description="axial binding residue" evidence="8">
    <location>
        <position position="520"/>
    </location>
    <ligand>
        <name>heme</name>
        <dbReference type="ChEBI" id="CHEBI:30413"/>
    </ligand>
    <ligandPart>
        <name>Fe</name>
        <dbReference type="ChEBI" id="CHEBI:18248"/>
    </ligandPart>
</feature>
<dbReference type="GO" id="GO:0005506">
    <property type="term" value="F:iron ion binding"/>
    <property type="evidence" value="ECO:0007669"/>
    <property type="project" value="InterPro"/>
</dbReference>
<keyword evidence="4 8" id="KW-0349">Heme</keyword>
<keyword evidence="5 8" id="KW-0479">Metal-binding</keyword>
<comment type="cofactor">
    <cofactor evidence="1 8">
        <name>heme</name>
        <dbReference type="ChEBI" id="CHEBI:30413"/>
    </cofactor>
</comment>
<keyword evidence="7 9" id="KW-0503">Monooxygenase</keyword>
<evidence type="ECO:0000256" key="2">
    <source>
        <dbReference type="ARBA" id="ARBA00003690"/>
    </source>
</evidence>
<comment type="function">
    <text evidence="2">May be involved in the metabolism of insect hormones and in the breakdown of synthetic insecticides.</text>
</comment>
<dbReference type="GO" id="GO:0020037">
    <property type="term" value="F:heme binding"/>
    <property type="evidence" value="ECO:0007669"/>
    <property type="project" value="InterPro"/>
</dbReference>
<evidence type="ECO:0000256" key="10">
    <source>
        <dbReference type="SAM" id="Coils"/>
    </source>
</evidence>
<dbReference type="Gene3D" id="1.10.630.10">
    <property type="entry name" value="Cytochrome P450"/>
    <property type="match status" value="1"/>
</dbReference>
<dbReference type="PRINTS" id="PR00385">
    <property type="entry name" value="P450"/>
</dbReference>
<dbReference type="SUPFAM" id="SSF48264">
    <property type="entry name" value="Cytochrome P450"/>
    <property type="match status" value="1"/>
</dbReference>
<evidence type="ECO:0000256" key="5">
    <source>
        <dbReference type="ARBA" id="ARBA00022723"/>
    </source>
</evidence>
<dbReference type="GO" id="GO:0016705">
    <property type="term" value="F:oxidoreductase activity, acting on paired donors, with incorporation or reduction of molecular oxygen"/>
    <property type="evidence" value="ECO:0007669"/>
    <property type="project" value="InterPro"/>
</dbReference>
<dbReference type="GO" id="GO:0005789">
    <property type="term" value="C:endoplasmic reticulum membrane"/>
    <property type="evidence" value="ECO:0007669"/>
    <property type="project" value="UniProtKB-SubCell"/>
</dbReference>
<comment type="caution">
    <text evidence="11">The sequence shown here is derived from an EMBL/GenBank/DDBJ whole genome shotgun (WGS) entry which is preliminary data.</text>
</comment>
<dbReference type="PANTHER" id="PTHR24291">
    <property type="entry name" value="CYTOCHROME P450 FAMILY 4"/>
    <property type="match status" value="1"/>
</dbReference>
<keyword evidence="10" id="KW-0175">Coiled coil</keyword>
<evidence type="ECO:0000256" key="8">
    <source>
        <dbReference type="PIRSR" id="PIRSR602403-1"/>
    </source>
</evidence>
<evidence type="ECO:0000313" key="12">
    <source>
        <dbReference type="Proteomes" id="UP001152747"/>
    </source>
</evidence>
<dbReference type="OrthoDB" id="1470350at2759"/>
<evidence type="ECO:0000256" key="1">
    <source>
        <dbReference type="ARBA" id="ARBA00001971"/>
    </source>
</evidence>
<protein>
    <submittedName>
        <fullName evidence="11">Uncharacterized protein</fullName>
    </submittedName>
</protein>
<gene>
    <name evidence="11" type="ORF">CAMP_LOCUS13373</name>
</gene>
<accession>A0A9P1IU05</accession>
<keyword evidence="12" id="KW-1185">Reference proteome</keyword>
<dbReference type="InterPro" id="IPR050196">
    <property type="entry name" value="Cytochrome_P450_Monoox"/>
</dbReference>
<feature type="coiled-coil region" evidence="10">
    <location>
        <begin position="320"/>
        <end position="359"/>
    </location>
</feature>
<dbReference type="EMBL" id="CANHGI010000005">
    <property type="protein sequence ID" value="CAI5450736.1"/>
    <property type="molecule type" value="Genomic_DNA"/>
</dbReference>